<name>A0ABD2N4Y0_9CUCU</name>
<organism evidence="1 2">
    <name type="scientific">Cryptolaemus montrouzieri</name>
    <dbReference type="NCBI Taxonomy" id="559131"/>
    <lineage>
        <taxon>Eukaryota</taxon>
        <taxon>Metazoa</taxon>
        <taxon>Ecdysozoa</taxon>
        <taxon>Arthropoda</taxon>
        <taxon>Hexapoda</taxon>
        <taxon>Insecta</taxon>
        <taxon>Pterygota</taxon>
        <taxon>Neoptera</taxon>
        <taxon>Endopterygota</taxon>
        <taxon>Coleoptera</taxon>
        <taxon>Polyphaga</taxon>
        <taxon>Cucujiformia</taxon>
        <taxon>Coccinelloidea</taxon>
        <taxon>Coccinellidae</taxon>
        <taxon>Scymninae</taxon>
        <taxon>Scymnini</taxon>
        <taxon>Cryptolaemus</taxon>
    </lineage>
</organism>
<keyword evidence="2" id="KW-1185">Reference proteome</keyword>
<sequence>MSNVRHTFEQNGFNIWQIKKAFGSIQNSNMKTETSTSEIDQQKVVLPYVKGITTKVGDLTLTEYRDDESGNHEEGNVQLQYDVQHAAEKKINRPFSNRSFIIVCGDFENGECVFFETSPMRRKRHLRKLSILK</sequence>
<gene>
    <name evidence="1" type="ORF">HHI36_015223</name>
</gene>
<protein>
    <submittedName>
        <fullName evidence="1">Uncharacterized protein</fullName>
    </submittedName>
</protein>
<dbReference type="EMBL" id="JABFTP020000062">
    <property type="protein sequence ID" value="KAL3273795.1"/>
    <property type="molecule type" value="Genomic_DNA"/>
</dbReference>
<comment type="caution">
    <text evidence="1">The sequence shown here is derived from an EMBL/GenBank/DDBJ whole genome shotgun (WGS) entry which is preliminary data.</text>
</comment>
<dbReference type="Proteomes" id="UP001516400">
    <property type="component" value="Unassembled WGS sequence"/>
</dbReference>
<evidence type="ECO:0000313" key="1">
    <source>
        <dbReference type="EMBL" id="KAL3273795.1"/>
    </source>
</evidence>
<accession>A0ABD2N4Y0</accession>
<dbReference type="AlphaFoldDB" id="A0ABD2N4Y0"/>
<evidence type="ECO:0000313" key="2">
    <source>
        <dbReference type="Proteomes" id="UP001516400"/>
    </source>
</evidence>
<proteinExistence type="predicted"/>
<reference evidence="1 2" key="1">
    <citation type="journal article" date="2021" name="BMC Biol.">
        <title>Horizontally acquired antibacterial genes associated with adaptive radiation of ladybird beetles.</title>
        <authorList>
            <person name="Li H.S."/>
            <person name="Tang X.F."/>
            <person name="Huang Y.H."/>
            <person name="Xu Z.Y."/>
            <person name="Chen M.L."/>
            <person name="Du X.Y."/>
            <person name="Qiu B.Y."/>
            <person name="Chen P.T."/>
            <person name="Zhang W."/>
            <person name="Slipinski A."/>
            <person name="Escalona H.E."/>
            <person name="Waterhouse R.M."/>
            <person name="Zwick A."/>
            <person name="Pang H."/>
        </authorList>
    </citation>
    <scope>NUCLEOTIDE SEQUENCE [LARGE SCALE GENOMIC DNA]</scope>
    <source>
        <strain evidence="1">SYSU2018</strain>
    </source>
</reference>